<dbReference type="EMBL" id="BAAAVI010000003">
    <property type="protein sequence ID" value="GAA2849292.1"/>
    <property type="molecule type" value="Genomic_DNA"/>
</dbReference>
<evidence type="ECO:0000313" key="5">
    <source>
        <dbReference type="Proteomes" id="UP001500831"/>
    </source>
</evidence>
<gene>
    <name evidence="4" type="ORF">GCM10010517_06610</name>
</gene>
<keyword evidence="5" id="KW-1185">Reference proteome</keyword>
<reference evidence="4 5" key="1">
    <citation type="journal article" date="2019" name="Int. J. Syst. Evol. Microbiol.">
        <title>The Global Catalogue of Microorganisms (GCM) 10K type strain sequencing project: providing services to taxonomists for standard genome sequencing and annotation.</title>
        <authorList>
            <consortium name="The Broad Institute Genomics Platform"/>
            <consortium name="The Broad Institute Genome Sequencing Center for Infectious Disease"/>
            <person name="Wu L."/>
            <person name="Ma J."/>
        </authorList>
    </citation>
    <scope>NUCLEOTIDE SEQUENCE [LARGE SCALE GENOMIC DNA]</scope>
    <source>
        <strain evidence="4 5">JCM 6242</strain>
    </source>
</reference>
<sequence length="227" mass="23826">MTMPVPDPADRISMAEPTMATPTAPGAELGGSPVPPVPGAAARDAAADRAAIRAFRPRRVVPSVITATLMTLGGALVAAEVISALLGRPLRLVPYDRALAWASSTPWSSPQVATGAGLVALLGLVLALLALLPGRPRLVPIRTGDRDLVIGVPPRGFARALARAAEQVRGVGHARVRLHGRTADVTAESLIRDTTGMADAVRQAVHARIAELGPVRDYRVRVRLRER</sequence>
<name>A0ABN3VT57_9ACTN</name>
<protein>
    <recommendedName>
        <fullName evidence="3">DUF6286 domain-containing protein</fullName>
    </recommendedName>
</protein>
<evidence type="ECO:0000256" key="1">
    <source>
        <dbReference type="SAM" id="MobiDB-lite"/>
    </source>
</evidence>
<evidence type="ECO:0000313" key="4">
    <source>
        <dbReference type="EMBL" id="GAA2849292.1"/>
    </source>
</evidence>
<comment type="caution">
    <text evidence="4">The sequence shown here is derived from an EMBL/GenBank/DDBJ whole genome shotgun (WGS) entry which is preliminary data.</text>
</comment>
<keyword evidence="2" id="KW-1133">Transmembrane helix</keyword>
<organism evidence="4 5">
    <name type="scientific">Streptosporangium fragile</name>
    <dbReference type="NCBI Taxonomy" id="46186"/>
    <lineage>
        <taxon>Bacteria</taxon>
        <taxon>Bacillati</taxon>
        <taxon>Actinomycetota</taxon>
        <taxon>Actinomycetes</taxon>
        <taxon>Streptosporangiales</taxon>
        <taxon>Streptosporangiaceae</taxon>
        <taxon>Streptosporangium</taxon>
    </lineage>
</organism>
<proteinExistence type="predicted"/>
<evidence type="ECO:0000256" key="2">
    <source>
        <dbReference type="SAM" id="Phobius"/>
    </source>
</evidence>
<feature type="transmembrane region" description="Helical" evidence="2">
    <location>
        <begin position="60"/>
        <end position="86"/>
    </location>
</feature>
<feature type="region of interest" description="Disordered" evidence="1">
    <location>
        <begin position="1"/>
        <end position="40"/>
    </location>
</feature>
<keyword evidence="2" id="KW-0812">Transmembrane</keyword>
<dbReference type="InterPro" id="IPR046253">
    <property type="entry name" value="DUF6286"/>
</dbReference>
<dbReference type="Pfam" id="PF19803">
    <property type="entry name" value="DUF6286"/>
    <property type="match status" value="1"/>
</dbReference>
<evidence type="ECO:0000259" key="3">
    <source>
        <dbReference type="Pfam" id="PF19803"/>
    </source>
</evidence>
<dbReference type="Proteomes" id="UP001500831">
    <property type="component" value="Unassembled WGS sequence"/>
</dbReference>
<accession>A0ABN3VT57</accession>
<feature type="domain" description="DUF6286" evidence="3">
    <location>
        <begin position="121"/>
        <end position="225"/>
    </location>
</feature>
<feature type="transmembrane region" description="Helical" evidence="2">
    <location>
        <begin position="112"/>
        <end position="132"/>
    </location>
</feature>
<keyword evidence="2" id="KW-0472">Membrane</keyword>
<dbReference type="RefSeq" id="WP_344967666.1">
    <property type="nucleotide sequence ID" value="NZ_BAAAVI010000003.1"/>
</dbReference>